<reference evidence="5" key="1">
    <citation type="submission" date="2021-02" db="EMBL/GenBank/DDBJ databases">
        <authorList>
            <person name="Nowell W R."/>
        </authorList>
    </citation>
    <scope>NUCLEOTIDE SEQUENCE</scope>
    <source>
        <strain evidence="5">Ploen Becks lab</strain>
    </source>
</reference>
<dbReference type="InterPro" id="IPR035441">
    <property type="entry name" value="TFIIS/LEDGF_dom_sf"/>
</dbReference>
<dbReference type="OrthoDB" id="21124at2759"/>
<feature type="region of interest" description="Disordered" evidence="3">
    <location>
        <begin position="407"/>
        <end position="465"/>
    </location>
</feature>
<feature type="compositionally biased region" description="Basic residues" evidence="3">
    <location>
        <begin position="136"/>
        <end position="153"/>
    </location>
</feature>
<dbReference type="Pfam" id="PF08711">
    <property type="entry name" value="Med26"/>
    <property type="match status" value="1"/>
</dbReference>
<accession>A0A813U7L5</accession>
<keyword evidence="2" id="KW-0539">Nucleus</keyword>
<evidence type="ECO:0000256" key="3">
    <source>
        <dbReference type="SAM" id="MobiDB-lite"/>
    </source>
</evidence>
<proteinExistence type="inferred from homology"/>
<feature type="region of interest" description="Disordered" evidence="3">
    <location>
        <begin position="1"/>
        <end position="250"/>
    </location>
</feature>
<comment type="caution">
    <text evidence="5">The sequence shown here is derived from an EMBL/GenBank/DDBJ whole genome shotgun (WGS) entry which is preliminary data.</text>
</comment>
<evidence type="ECO:0000256" key="2">
    <source>
        <dbReference type="PROSITE-ProRule" id="PRU00649"/>
    </source>
</evidence>
<evidence type="ECO:0000256" key="1">
    <source>
        <dbReference type="ARBA" id="ARBA00037992"/>
    </source>
</evidence>
<dbReference type="AlphaFoldDB" id="A0A813U7L5"/>
<dbReference type="PANTHER" id="PTHR46010:SF1">
    <property type="entry name" value="PROTEIN IWS1 HOMOLOG"/>
    <property type="match status" value="1"/>
</dbReference>
<feature type="compositionally biased region" description="Acidic residues" evidence="3">
    <location>
        <begin position="17"/>
        <end position="103"/>
    </location>
</feature>
<feature type="domain" description="TFIIS N-terminal" evidence="4">
    <location>
        <begin position="309"/>
        <end position="387"/>
    </location>
</feature>
<dbReference type="Gene3D" id="1.20.930.10">
    <property type="entry name" value="Conserved domain common to transcription factors TFIIS, elongin A, CRSP70"/>
    <property type="match status" value="1"/>
</dbReference>
<name>A0A813U7L5_9BILA</name>
<dbReference type="PROSITE" id="PS51319">
    <property type="entry name" value="TFIIS_N"/>
    <property type="match status" value="1"/>
</dbReference>
<gene>
    <name evidence="5" type="ORF">OXX778_LOCUS7662</name>
</gene>
<dbReference type="PANTHER" id="PTHR46010">
    <property type="entry name" value="PROTEIN IWS1 HOMOLOG"/>
    <property type="match status" value="1"/>
</dbReference>
<feature type="compositionally biased region" description="Acidic residues" evidence="3">
    <location>
        <begin position="157"/>
        <end position="206"/>
    </location>
</feature>
<organism evidence="5 6">
    <name type="scientific">Brachionus calyciflorus</name>
    <dbReference type="NCBI Taxonomy" id="104777"/>
    <lineage>
        <taxon>Eukaryota</taxon>
        <taxon>Metazoa</taxon>
        <taxon>Spiralia</taxon>
        <taxon>Gnathifera</taxon>
        <taxon>Rotifera</taxon>
        <taxon>Eurotatoria</taxon>
        <taxon>Monogononta</taxon>
        <taxon>Pseudotrocha</taxon>
        <taxon>Ploima</taxon>
        <taxon>Brachionidae</taxon>
        <taxon>Brachionus</taxon>
    </lineage>
</organism>
<evidence type="ECO:0000313" key="6">
    <source>
        <dbReference type="Proteomes" id="UP000663879"/>
    </source>
</evidence>
<comment type="similarity">
    <text evidence="1">Belongs to the IWS1 family.</text>
</comment>
<feature type="compositionally biased region" description="Basic and acidic residues" evidence="3">
    <location>
        <begin position="436"/>
        <end position="450"/>
    </location>
</feature>
<protein>
    <recommendedName>
        <fullName evidence="4">TFIIS N-terminal domain-containing protein</fullName>
    </recommendedName>
</protein>
<dbReference type="GO" id="GO:0016973">
    <property type="term" value="P:poly(A)+ mRNA export from nucleus"/>
    <property type="evidence" value="ECO:0007669"/>
    <property type="project" value="TreeGrafter"/>
</dbReference>
<dbReference type="InterPro" id="IPR017923">
    <property type="entry name" value="TFIIS_N"/>
</dbReference>
<sequence length="588" mass="67517">MENSYEEEEHAEHGTEENQETEHDEEVEQDDEQENVEQEGEEHEETEQNEEENNEEHEENEEENEQGDEDNEQNHEEQEEDNQENTANDSDDEEFTGFGDEETPSGKTSKKRQILSDDSDEGQKVASDDDNEELSKKKKKHKKHKKSHKKKKNRGDEEVEDGGGGGGEDEEGEEEENEQNQEEMQEELNDLNEDETAQQEDSDEGPDDRHISKKQSSDVVTNLDRVLSNQKAENKRKNRRKNKDSEELNEMDNTISSIIAEMKNVAAEDRAANEKGLTSIGKIKMLSTVIGLLHKSEYHDNMIDLGILHAIAEWLAPLPDRSLPNIKIREALIDALRDFGEIGADYLKTSGVGKAVMFLYKHPKEVKQNKQKLEKLIHNWSRPIFNLDSKQLSKEERLQRDIEQVRTMRRNSGDGQGQSVDEILAASDKKKRKVRLGNESDRSESDDPNKVLRPGDPGFVPRARVPIPSHKDYVIRPKSNLDVIEQNSKKAKKGESRLEKHQKKFVEFKRNHKFQRAVTLSSLWRNRLARSAVNRKVGGSNPPRDEFFLKRSKLKIPFNQLCFLHKLSTDTVRKCLSLPLEAFSGVVS</sequence>
<dbReference type="Proteomes" id="UP000663879">
    <property type="component" value="Unassembled WGS sequence"/>
</dbReference>
<dbReference type="EMBL" id="CAJNOC010000993">
    <property type="protein sequence ID" value="CAF0824804.1"/>
    <property type="molecule type" value="Genomic_DNA"/>
</dbReference>
<evidence type="ECO:0000313" key="5">
    <source>
        <dbReference type="EMBL" id="CAF0824804.1"/>
    </source>
</evidence>
<evidence type="ECO:0000259" key="4">
    <source>
        <dbReference type="PROSITE" id="PS51319"/>
    </source>
</evidence>
<dbReference type="InterPro" id="IPR051037">
    <property type="entry name" value="RNAPII_TF_IWS1"/>
</dbReference>
<keyword evidence="6" id="KW-1185">Reference proteome</keyword>
<comment type="subcellular location">
    <subcellularLocation>
        <location evidence="2">Nucleus</location>
    </subcellularLocation>
</comment>
<dbReference type="GO" id="GO:0005634">
    <property type="term" value="C:nucleus"/>
    <property type="evidence" value="ECO:0007669"/>
    <property type="project" value="UniProtKB-SubCell"/>
</dbReference>